<dbReference type="Gene3D" id="3.90.930.12">
    <property type="entry name" value="Ribosomal protein L6, alpha-beta domain"/>
    <property type="match status" value="2"/>
</dbReference>
<dbReference type="GO" id="GO:0002181">
    <property type="term" value="P:cytoplasmic translation"/>
    <property type="evidence" value="ECO:0007669"/>
    <property type="project" value="TreeGrafter"/>
</dbReference>
<evidence type="ECO:0000313" key="10">
    <source>
        <dbReference type="Proteomes" id="UP000279833"/>
    </source>
</evidence>
<evidence type="ECO:0000256" key="2">
    <source>
        <dbReference type="ARBA" id="ARBA00022730"/>
    </source>
</evidence>
<evidence type="ECO:0000256" key="7">
    <source>
        <dbReference type="ARBA" id="ARBA00035349"/>
    </source>
</evidence>
<evidence type="ECO:0000256" key="4">
    <source>
        <dbReference type="ARBA" id="ARBA00022980"/>
    </source>
</evidence>
<reference evidence="9 10" key="2">
    <citation type="submission" date="2018-11" db="EMBL/GenBank/DDBJ databases">
        <authorList>
            <consortium name="Pathogen Informatics"/>
        </authorList>
    </citation>
    <scope>NUCLEOTIDE SEQUENCE [LARGE SCALE GENOMIC DNA]</scope>
    <source>
        <strain evidence="9">Dakar</strain>
        <strain evidence="10">Dakar, Senegal</strain>
    </source>
</reference>
<dbReference type="AlphaFoldDB" id="A0A183KUQ9"/>
<proteinExistence type="inferred from homology"/>
<dbReference type="PANTHER" id="PTHR11655">
    <property type="entry name" value="60S/50S RIBOSOMAL PROTEIN L6/L9"/>
    <property type="match status" value="1"/>
</dbReference>
<dbReference type="Pfam" id="PF00347">
    <property type="entry name" value="Ribosomal_L6"/>
    <property type="match status" value="1"/>
</dbReference>
<evidence type="ECO:0000256" key="6">
    <source>
        <dbReference type="ARBA" id="ARBA00035246"/>
    </source>
</evidence>
<organism evidence="11">
    <name type="scientific">Schistosoma curassoni</name>
    <dbReference type="NCBI Taxonomy" id="6186"/>
    <lineage>
        <taxon>Eukaryota</taxon>
        <taxon>Metazoa</taxon>
        <taxon>Spiralia</taxon>
        <taxon>Lophotrochozoa</taxon>
        <taxon>Platyhelminthes</taxon>
        <taxon>Trematoda</taxon>
        <taxon>Digenea</taxon>
        <taxon>Strigeidida</taxon>
        <taxon>Schistosomatoidea</taxon>
        <taxon>Schistosomatidae</taxon>
        <taxon>Schistosoma</taxon>
    </lineage>
</organism>
<gene>
    <name evidence="9" type="ORF">SCUD_LOCUS18801</name>
</gene>
<keyword evidence="2" id="KW-0699">rRNA-binding</keyword>
<dbReference type="GO" id="GO:0019843">
    <property type="term" value="F:rRNA binding"/>
    <property type="evidence" value="ECO:0007669"/>
    <property type="project" value="UniProtKB-KW"/>
</dbReference>
<evidence type="ECO:0000313" key="11">
    <source>
        <dbReference type="WBParaSite" id="SCUD_0001880401-mRNA-1"/>
    </source>
</evidence>
<dbReference type="PROSITE" id="PS00700">
    <property type="entry name" value="RIBOSOMAL_L6_2"/>
    <property type="match status" value="1"/>
</dbReference>
<dbReference type="FunFam" id="3.90.930.12:FF:000004">
    <property type="entry name" value="60S ribosomal protein L9"/>
    <property type="match status" value="1"/>
</dbReference>
<dbReference type="GO" id="GO:0003735">
    <property type="term" value="F:structural constituent of ribosome"/>
    <property type="evidence" value="ECO:0007669"/>
    <property type="project" value="InterPro"/>
</dbReference>
<accession>A0A183KUQ9</accession>
<reference evidence="11" key="1">
    <citation type="submission" date="2016-06" db="UniProtKB">
        <authorList>
            <consortium name="WormBaseParasite"/>
        </authorList>
    </citation>
    <scope>IDENTIFICATION</scope>
</reference>
<keyword evidence="3" id="KW-0694">RNA-binding</keyword>
<dbReference type="EMBL" id="UZAK01041542">
    <property type="protein sequence ID" value="VDP67055.1"/>
    <property type="molecule type" value="Genomic_DNA"/>
</dbReference>
<dbReference type="InterPro" id="IPR036789">
    <property type="entry name" value="Ribosomal_uL6-like_a/b-dom_sf"/>
</dbReference>
<dbReference type="Proteomes" id="UP000279833">
    <property type="component" value="Unassembled WGS sequence"/>
</dbReference>
<dbReference type="InterPro" id="IPR000702">
    <property type="entry name" value="Ribosomal_uL6-like"/>
</dbReference>
<dbReference type="FunFam" id="3.90.930.12:FF:000008">
    <property type="entry name" value="50S ribosomal protein L6"/>
    <property type="match status" value="1"/>
</dbReference>
<keyword evidence="5" id="KW-0687">Ribonucleoprotein</keyword>
<evidence type="ECO:0000256" key="3">
    <source>
        <dbReference type="ARBA" id="ARBA00022884"/>
    </source>
</evidence>
<dbReference type="STRING" id="6186.A0A183KUQ9"/>
<evidence type="ECO:0000259" key="8">
    <source>
        <dbReference type="Pfam" id="PF00347"/>
    </source>
</evidence>
<feature type="domain" description="Large ribosomal subunit protein uL6 alpha-beta" evidence="8">
    <location>
        <begin position="12"/>
        <end position="84"/>
    </location>
</feature>
<keyword evidence="10" id="KW-1185">Reference proteome</keyword>
<evidence type="ECO:0000256" key="5">
    <source>
        <dbReference type="ARBA" id="ARBA00023274"/>
    </source>
</evidence>
<dbReference type="GO" id="GO:0022625">
    <property type="term" value="C:cytosolic large ribosomal subunit"/>
    <property type="evidence" value="ECO:0007669"/>
    <property type="project" value="TreeGrafter"/>
</dbReference>
<dbReference type="SUPFAM" id="SSF56053">
    <property type="entry name" value="Ribosomal protein L6"/>
    <property type="match status" value="2"/>
</dbReference>
<dbReference type="InterPro" id="IPR020040">
    <property type="entry name" value="Ribosomal_uL6_a/b-dom"/>
</dbReference>
<sequence>MKIIKSSETVNVPPGIKVKAIKRVVYVKGPRGSLKRDFGHLSLDIKVFSKKVVVTKYFGNRKELAAVRTVCSHIGNMIKGVTSGYRYKLKSVYAHFPINMIPSNDGSKLEIRNFLGEKANKLVPMEPGVKISATGVKDEIQVEGNDIEKVAKCGKFQAFVSNPFLAALIQQSCKVRHKDIRKFLDGIYVSGKEAIVAN</sequence>
<comment type="similarity">
    <text evidence="1">Belongs to the universal ribosomal protein uL6 family.</text>
</comment>
<protein>
    <recommendedName>
        <fullName evidence="6">Large ribosomal subunit protein uL6</fullName>
    </recommendedName>
    <alternativeName>
        <fullName evidence="7">60S ribosomal protein L9</fullName>
    </alternativeName>
</protein>
<dbReference type="PIRSF" id="PIRSF002162">
    <property type="entry name" value="Ribosomal_L6"/>
    <property type="match status" value="1"/>
</dbReference>
<evidence type="ECO:0000313" key="9">
    <source>
        <dbReference type="EMBL" id="VDP67055.1"/>
    </source>
</evidence>
<evidence type="ECO:0000256" key="1">
    <source>
        <dbReference type="ARBA" id="ARBA00009356"/>
    </source>
</evidence>
<dbReference type="PANTHER" id="PTHR11655:SF16">
    <property type="entry name" value="60S RIBOSOMAL PROTEIN L9"/>
    <property type="match status" value="1"/>
</dbReference>
<dbReference type="InterPro" id="IPR002359">
    <property type="entry name" value="Ribosomal_uL6_CS2"/>
</dbReference>
<dbReference type="WBParaSite" id="SCUD_0001880401-mRNA-1">
    <property type="protein sequence ID" value="SCUD_0001880401-mRNA-1"/>
    <property type="gene ID" value="SCUD_0001880401"/>
</dbReference>
<keyword evidence="4" id="KW-0689">Ribosomal protein</keyword>
<name>A0A183KUQ9_9TREM</name>